<dbReference type="GO" id="GO:0003729">
    <property type="term" value="F:mRNA binding"/>
    <property type="evidence" value="ECO:0007669"/>
    <property type="project" value="TreeGrafter"/>
</dbReference>
<evidence type="ECO:0000313" key="2">
    <source>
        <dbReference type="EnsemblPlants" id="EMT25876"/>
    </source>
</evidence>
<dbReference type="GO" id="GO:0005847">
    <property type="term" value="C:mRNA cleavage and polyadenylation specificity factor complex"/>
    <property type="evidence" value="ECO:0007669"/>
    <property type="project" value="TreeGrafter"/>
</dbReference>
<dbReference type="SMART" id="SM00360">
    <property type="entry name" value="RRM"/>
    <property type="match status" value="1"/>
</dbReference>
<organism evidence="2">
    <name type="scientific">Aegilops tauschii</name>
    <name type="common">Tausch's goatgrass</name>
    <name type="synonym">Aegilops squarrosa</name>
    <dbReference type="NCBI Taxonomy" id="37682"/>
    <lineage>
        <taxon>Eukaryota</taxon>
        <taxon>Viridiplantae</taxon>
        <taxon>Streptophyta</taxon>
        <taxon>Embryophyta</taxon>
        <taxon>Tracheophyta</taxon>
        <taxon>Spermatophyta</taxon>
        <taxon>Magnoliopsida</taxon>
        <taxon>Liliopsida</taxon>
        <taxon>Poales</taxon>
        <taxon>Poaceae</taxon>
        <taxon>BOP clade</taxon>
        <taxon>Pooideae</taxon>
        <taxon>Triticodae</taxon>
        <taxon>Triticeae</taxon>
        <taxon>Triticinae</taxon>
        <taxon>Aegilops</taxon>
    </lineage>
</organism>
<reference evidence="2" key="1">
    <citation type="submission" date="2015-06" db="UniProtKB">
        <authorList>
            <consortium name="EnsemblPlants"/>
        </authorList>
    </citation>
    <scope>IDENTIFICATION</scope>
</reference>
<dbReference type="Pfam" id="PF00076">
    <property type="entry name" value="RRM_1"/>
    <property type="match status" value="1"/>
</dbReference>
<protein>
    <submittedName>
        <fullName evidence="2">Cleavage stimulation factor 64 kDa subunit</fullName>
    </submittedName>
</protein>
<dbReference type="AlphaFoldDB" id="M8CQF5"/>
<evidence type="ECO:0000256" key="1">
    <source>
        <dbReference type="PROSITE-ProRule" id="PRU00176"/>
    </source>
</evidence>
<dbReference type="PROSITE" id="PS50102">
    <property type="entry name" value="RRM"/>
    <property type="match status" value="1"/>
</dbReference>
<dbReference type="EnsemblPlants" id="EMT25876">
    <property type="protein sequence ID" value="EMT25876"/>
    <property type="gene ID" value="F775_02332"/>
</dbReference>
<sequence>MSDLSVLRTARPTHTLYPDCSSEQNSGQATPGARRWIDSTQGAAVPSNRAVAKGIHCRVVYVGNIPFKAEEKEVRDACELIGPVLSFNLAADADTGKRKGYAFVEYADDATAQSACRNLHGHRLLDRELRVGLTERAGAARRRRRGDHEPVGMEDAIHAASLVNDRGRVAVVSSVTRHLAGASRQELRESLDTFENCGPENCKVLTEYVPGLDIAMEMVQRLLDMAAADDAAGEAKRKKRASACPPPDDHGAKLMKLEASACPPPDDHGAKLMKLEDGGKATPVSAGVACV</sequence>
<dbReference type="InterPro" id="IPR000504">
    <property type="entry name" value="RRM_dom"/>
</dbReference>
<dbReference type="Gene3D" id="3.30.70.330">
    <property type="match status" value="1"/>
</dbReference>
<accession>M8CQF5</accession>
<name>M8CQF5_AEGTA</name>
<dbReference type="PANTHER" id="PTHR45735:SF4">
    <property type="entry name" value="RRM DOMAIN-CONTAINING PROTEIN"/>
    <property type="match status" value="1"/>
</dbReference>
<keyword evidence="1" id="KW-0694">RNA-binding</keyword>
<dbReference type="PANTHER" id="PTHR45735">
    <property type="entry name" value="CLEAVAGE STIMULATION FACTOR SUBUNIT 2"/>
    <property type="match status" value="1"/>
</dbReference>
<proteinExistence type="predicted"/>
<dbReference type="InterPro" id="IPR035979">
    <property type="entry name" value="RBD_domain_sf"/>
</dbReference>
<dbReference type="InterPro" id="IPR012677">
    <property type="entry name" value="Nucleotide-bd_a/b_plait_sf"/>
</dbReference>
<dbReference type="SUPFAM" id="SSF54928">
    <property type="entry name" value="RNA-binding domain, RBD"/>
    <property type="match status" value="1"/>
</dbReference>